<feature type="compositionally biased region" description="Basic and acidic residues" evidence="1">
    <location>
        <begin position="40"/>
        <end position="68"/>
    </location>
</feature>
<dbReference type="AlphaFoldDB" id="A0A6A7BWJ5"/>
<dbReference type="Proteomes" id="UP000799421">
    <property type="component" value="Unassembled WGS sequence"/>
</dbReference>
<proteinExistence type="predicted"/>
<dbReference type="PANTHER" id="PTHR41800:SF1">
    <property type="entry name" value="EXPRESSED PROTEIN"/>
    <property type="match status" value="1"/>
</dbReference>
<dbReference type="OrthoDB" id="2559326at2759"/>
<feature type="compositionally biased region" description="Basic and acidic residues" evidence="1">
    <location>
        <begin position="119"/>
        <end position="133"/>
    </location>
</feature>
<keyword evidence="2" id="KW-1133">Transmembrane helix</keyword>
<accession>A0A6A7BWJ5</accession>
<dbReference type="InterPro" id="IPR031833">
    <property type="entry name" value="DUF4748"/>
</dbReference>
<gene>
    <name evidence="3" type="ORF">K470DRAFT_258564</name>
</gene>
<evidence type="ECO:0000256" key="2">
    <source>
        <dbReference type="SAM" id="Phobius"/>
    </source>
</evidence>
<evidence type="ECO:0000313" key="3">
    <source>
        <dbReference type="EMBL" id="KAF2859716.1"/>
    </source>
</evidence>
<sequence length="133" mass="14927">MYPLHINRFFQRASVAYGWGILVVAGGGSYYFAKRSINADRTKRAEGVQQQRERQELLRRQEVERTLLQKDSPSSDLAAKPGAKKKKLEDDRDPSQHGAGEPAAVEHAEHAKAGGSKWESSEPFRSQKGDRFS</sequence>
<feature type="transmembrane region" description="Helical" evidence="2">
    <location>
        <begin position="15"/>
        <end position="33"/>
    </location>
</feature>
<evidence type="ECO:0000313" key="4">
    <source>
        <dbReference type="Proteomes" id="UP000799421"/>
    </source>
</evidence>
<name>A0A6A7BWJ5_9PEZI</name>
<keyword evidence="2" id="KW-0812">Transmembrane</keyword>
<organism evidence="3 4">
    <name type="scientific">Piedraia hortae CBS 480.64</name>
    <dbReference type="NCBI Taxonomy" id="1314780"/>
    <lineage>
        <taxon>Eukaryota</taxon>
        <taxon>Fungi</taxon>
        <taxon>Dikarya</taxon>
        <taxon>Ascomycota</taxon>
        <taxon>Pezizomycotina</taxon>
        <taxon>Dothideomycetes</taxon>
        <taxon>Dothideomycetidae</taxon>
        <taxon>Capnodiales</taxon>
        <taxon>Piedraiaceae</taxon>
        <taxon>Piedraia</taxon>
    </lineage>
</organism>
<dbReference type="EMBL" id="MU005989">
    <property type="protein sequence ID" value="KAF2859716.1"/>
    <property type="molecule type" value="Genomic_DNA"/>
</dbReference>
<evidence type="ECO:0000256" key="1">
    <source>
        <dbReference type="SAM" id="MobiDB-lite"/>
    </source>
</evidence>
<keyword evidence="4" id="KW-1185">Reference proteome</keyword>
<keyword evidence="2" id="KW-0472">Membrane</keyword>
<reference evidence="3" key="1">
    <citation type="journal article" date="2020" name="Stud. Mycol.">
        <title>101 Dothideomycetes genomes: a test case for predicting lifestyles and emergence of pathogens.</title>
        <authorList>
            <person name="Haridas S."/>
            <person name="Albert R."/>
            <person name="Binder M."/>
            <person name="Bloem J."/>
            <person name="Labutti K."/>
            <person name="Salamov A."/>
            <person name="Andreopoulos B."/>
            <person name="Baker S."/>
            <person name="Barry K."/>
            <person name="Bills G."/>
            <person name="Bluhm B."/>
            <person name="Cannon C."/>
            <person name="Castanera R."/>
            <person name="Culley D."/>
            <person name="Daum C."/>
            <person name="Ezra D."/>
            <person name="Gonzalez J."/>
            <person name="Henrissat B."/>
            <person name="Kuo A."/>
            <person name="Liang C."/>
            <person name="Lipzen A."/>
            <person name="Lutzoni F."/>
            <person name="Magnuson J."/>
            <person name="Mondo S."/>
            <person name="Nolan M."/>
            <person name="Ohm R."/>
            <person name="Pangilinan J."/>
            <person name="Park H.-J."/>
            <person name="Ramirez L."/>
            <person name="Alfaro M."/>
            <person name="Sun H."/>
            <person name="Tritt A."/>
            <person name="Yoshinaga Y."/>
            <person name="Zwiers L.-H."/>
            <person name="Turgeon B."/>
            <person name="Goodwin S."/>
            <person name="Spatafora J."/>
            <person name="Crous P."/>
            <person name="Grigoriev I."/>
        </authorList>
    </citation>
    <scope>NUCLEOTIDE SEQUENCE</scope>
    <source>
        <strain evidence="3">CBS 480.64</strain>
    </source>
</reference>
<feature type="region of interest" description="Disordered" evidence="1">
    <location>
        <begin position="40"/>
        <end position="133"/>
    </location>
</feature>
<dbReference type="PANTHER" id="PTHR41800">
    <property type="entry name" value="EXPRESSED PROTEIN"/>
    <property type="match status" value="1"/>
</dbReference>
<dbReference type="Pfam" id="PF15932">
    <property type="entry name" value="DUF4748"/>
    <property type="match status" value="1"/>
</dbReference>
<protein>
    <submittedName>
        <fullName evidence="3">Uncharacterized protein</fullName>
    </submittedName>
</protein>